<dbReference type="SUPFAM" id="SSF54160">
    <property type="entry name" value="Chromo domain-like"/>
    <property type="match status" value="1"/>
</dbReference>
<dbReference type="InterPro" id="IPR041577">
    <property type="entry name" value="RT_RNaseH_2"/>
</dbReference>
<evidence type="ECO:0000256" key="1">
    <source>
        <dbReference type="ARBA" id="ARBA00023268"/>
    </source>
</evidence>
<dbReference type="SMART" id="SM00298">
    <property type="entry name" value="CHROMO"/>
    <property type="match status" value="1"/>
</dbReference>
<dbReference type="Proteomes" id="UP000288805">
    <property type="component" value="Unassembled WGS sequence"/>
</dbReference>
<gene>
    <name evidence="4" type="primary">pol_619</name>
    <name evidence="4" type="ORF">CK203_103926</name>
</gene>
<evidence type="ECO:0000313" key="4">
    <source>
        <dbReference type="EMBL" id="RVW26847.1"/>
    </source>
</evidence>
<feature type="domain" description="Chromo" evidence="2">
    <location>
        <begin position="492"/>
        <end position="555"/>
    </location>
</feature>
<dbReference type="CDD" id="cd09274">
    <property type="entry name" value="RNase_HI_RT_Ty3"/>
    <property type="match status" value="1"/>
</dbReference>
<dbReference type="Pfam" id="PF24626">
    <property type="entry name" value="SH3_Tf2-1"/>
    <property type="match status" value="1"/>
</dbReference>
<dbReference type="GO" id="GO:0015074">
    <property type="term" value="P:DNA integration"/>
    <property type="evidence" value="ECO:0007669"/>
    <property type="project" value="InterPro"/>
</dbReference>
<dbReference type="InterPro" id="IPR036397">
    <property type="entry name" value="RNaseH_sf"/>
</dbReference>
<dbReference type="GO" id="GO:0003676">
    <property type="term" value="F:nucleic acid binding"/>
    <property type="evidence" value="ECO:0007669"/>
    <property type="project" value="InterPro"/>
</dbReference>
<dbReference type="InterPro" id="IPR012337">
    <property type="entry name" value="RNaseH-like_sf"/>
</dbReference>
<evidence type="ECO:0000259" key="2">
    <source>
        <dbReference type="PROSITE" id="PS50013"/>
    </source>
</evidence>
<protein>
    <submittedName>
        <fullName evidence="4">Retrovirus-related Pol polyprotein from transposon 17.6</fullName>
    </submittedName>
</protein>
<dbReference type="InterPro" id="IPR001584">
    <property type="entry name" value="Integrase_cat-core"/>
</dbReference>
<dbReference type="Gene3D" id="2.40.50.40">
    <property type="match status" value="1"/>
</dbReference>
<dbReference type="PANTHER" id="PTHR37984">
    <property type="entry name" value="PROTEIN CBG26694"/>
    <property type="match status" value="1"/>
</dbReference>
<proteinExistence type="predicted"/>
<sequence>MVPLPLPLLGTNQIARCQQAFEGLKKAVSEEPVLVLPDHTKVFEVHTDASDFAIGGVLMQERHPIAFESHKLNDTKRRYTVQRKRDDCHRPLLAHLEALSSRVSLIMKTDNVATSYFQTQKKLSPKQARWQDFLAEFDYTLEYKLGSANHVADALSRKAELASITSQLQGDIMDLLREGLQHDPVANSLITLAYEGKTKRSVMTPSGLGTLGNDARGHYSSRLITGLKYGMRLRPIAPIGQRHHGLHHRATQVGGQRLYHSDSGQFWTELFKLMGSELHFSTSFHPQTDGQTERVNALLELYLRHFVSANQKDWAKLLDIAQFSYNLQRSEATNKSPFELATGQQPLTPHTLTIGYTGRSPAAFKFAKGWHEQADIARSYLDKAAKKMKKWADKKRRHMKYKVGDMVLVKLLPQQFKSLRPVHKGLVKRYEGPFPILGKVGKVSYRVELPPRLKIHPIFHISCLKPYHEDKDDPSRGLSKRAPTAIVTSYDKEVEHIIADRVIKIRGVPSATEYLEKWKGLSESEASWEPADALWQFQKQIQRFRAEGATKTSPT</sequence>
<keyword evidence="1" id="KW-0511">Multifunctional enzyme</keyword>
<dbReference type="PROSITE" id="PS50994">
    <property type="entry name" value="INTEGRASE"/>
    <property type="match status" value="1"/>
</dbReference>
<comment type="caution">
    <text evidence="4">The sequence shown here is derived from an EMBL/GenBank/DDBJ whole genome shotgun (WGS) entry which is preliminary data.</text>
</comment>
<dbReference type="InterPro" id="IPR023780">
    <property type="entry name" value="Chromo_domain"/>
</dbReference>
<dbReference type="InterPro" id="IPR043502">
    <property type="entry name" value="DNA/RNA_pol_sf"/>
</dbReference>
<accession>A0A438CUG5</accession>
<dbReference type="Gene3D" id="3.30.420.10">
    <property type="entry name" value="Ribonuclease H-like superfamily/Ribonuclease H"/>
    <property type="match status" value="1"/>
</dbReference>
<reference evidence="4 5" key="1">
    <citation type="journal article" date="2018" name="PLoS Genet.">
        <title>Population sequencing reveals clonal diversity and ancestral inbreeding in the grapevine cultivar Chardonnay.</title>
        <authorList>
            <person name="Roach M.J."/>
            <person name="Johnson D.L."/>
            <person name="Bohlmann J."/>
            <person name="van Vuuren H.J."/>
            <person name="Jones S.J."/>
            <person name="Pretorius I.S."/>
            <person name="Schmidt S.A."/>
            <person name="Borneman A.R."/>
        </authorList>
    </citation>
    <scope>NUCLEOTIDE SEQUENCE [LARGE SCALE GENOMIC DNA]</scope>
    <source>
        <strain evidence="5">cv. Chardonnay</strain>
        <tissue evidence="4">Leaf</tissue>
    </source>
</reference>
<dbReference type="PROSITE" id="PS50013">
    <property type="entry name" value="CHROMO_2"/>
    <property type="match status" value="1"/>
</dbReference>
<name>A0A438CUG5_VITVI</name>
<dbReference type="InterPro" id="IPR056924">
    <property type="entry name" value="SH3_Tf2-1"/>
</dbReference>
<dbReference type="InterPro" id="IPR050951">
    <property type="entry name" value="Retrovirus_Pol_polyprotein"/>
</dbReference>
<dbReference type="Pfam" id="PF17919">
    <property type="entry name" value="RT_RNaseH_2"/>
    <property type="match status" value="1"/>
</dbReference>
<dbReference type="AlphaFoldDB" id="A0A438CUG5"/>
<organism evidence="4 5">
    <name type="scientific">Vitis vinifera</name>
    <name type="common">Grape</name>
    <dbReference type="NCBI Taxonomy" id="29760"/>
    <lineage>
        <taxon>Eukaryota</taxon>
        <taxon>Viridiplantae</taxon>
        <taxon>Streptophyta</taxon>
        <taxon>Embryophyta</taxon>
        <taxon>Tracheophyta</taxon>
        <taxon>Spermatophyta</taxon>
        <taxon>Magnoliopsida</taxon>
        <taxon>eudicotyledons</taxon>
        <taxon>Gunneridae</taxon>
        <taxon>Pentapetalae</taxon>
        <taxon>rosids</taxon>
        <taxon>Vitales</taxon>
        <taxon>Vitaceae</taxon>
        <taxon>Viteae</taxon>
        <taxon>Vitis</taxon>
    </lineage>
</organism>
<feature type="domain" description="Integrase catalytic" evidence="3">
    <location>
        <begin position="121"/>
        <end position="345"/>
    </location>
</feature>
<dbReference type="EMBL" id="QGNW01001979">
    <property type="protein sequence ID" value="RVW26847.1"/>
    <property type="molecule type" value="Genomic_DNA"/>
</dbReference>
<dbReference type="Pfam" id="PF00385">
    <property type="entry name" value="Chromo"/>
    <property type="match status" value="1"/>
</dbReference>
<dbReference type="InterPro" id="IPR016197">
    <property type="entry name" value="Chromo-like_dom_sf"/>
</dbReference>
<dbReference type="PANTHER" id="PTHR37984:SF5">
    <property type="entry name" value="PROTEIN NYNRIN-LIKE"/>
    <property type="match status" value="1"/>
</dbReference>
<dbReference type="SUPFAM" id="SSF53098">
    <property type="entry name" value="Ribonuclease H-like"/>
    <property type="match status" value="1"/>
</dbReference>
<dbReference type="SUPFAM" id="SSF56672">
    <property type="entry name" value="DNA/RNA polymerases"/>
    <property type="match status" value="1"/>
</dbReference>
<evidence type="ECO:0000313" key="5">
    <source>
        <dbReference type="Proteomes" id="UP000288805"/>
    </source>
</evidence>
<evidence type="ECO:0000259" key="3">
    <source>
        <dbReference type="PROSITE" id="PS50994"/>
    </source>
</evidence>
<dbReference type="InterPro" id="IPR000953">
    <property type="entry name" value="Chromo/chromo_shadow_dom"/>
</dbReference>
<dbReference type="GO" id="GO:0003824">
    <property type="term" value="F:catalytic activity"/>
    <property type="evidence" value="ECO:0007669"/>
    <property type="project" value="UniProtKB-KW"/>
</dbReference>